<dbReference type="GO" id="GO:0032259">
    <property type="term" value="P:methylation"/>
    <property type="evidence" value="ECO:0007669"/>
    <property type="project" value="UniProtKB-KW"/>
</dbReference>
<keyword evidence="3" id="KW-0489">Methyltransferase</keyword>
<dbReference type="Gene3D" id="3.40.50.180">
    <property type="entry name" value="Methylesterase CheB, C-terminal domain"/>
    <property type="match status" value="1"/>
</dbReference>
<dbReference type="InterPro" id="IPR022641">
    <property type="entry name" value="CheR_N"/>
</dbReference>
<dbReference type="Gene3D" id="1.10.155.10">
    <property type="entry name" value="Chemotaxis receptor methyltransferase CheR, N-terminal domain"/>
    <property type="match status" value="1"/>
</dbReference>
<evidence type="ECO:0000256" key="4">
    <source>
        <dbReference type="ARBA" id="ARBA00022679"/>
    </source>
</evidence>
<dbReference type="PROSITE" id="PS50122">
    <property type="entry name" value="CHEB"/>
    <property type="match status" value="1"/>
</dbReference>
<dbReference type="Gene3D" id="3.40.50.150">
    <property type="entry name" value="Vaccinia Virus protein VP39"/>
    <property type="match status" value="1"/>
</dbReference>
<dbReference type="InterPro" id="IPR022642">
    <property type="entry name" value="CheR_C"/>
</dbReference>
<dbReference type="SUPFAM" id="SSF47757">
    <property type="entry name" value="Chemotaxis receptor methyltransferase CheR, N-terminal domain"/>
    <property type="match status" value="1"/>
</dbReference>
<dbReference type="InterPro" id="IPR050903">
    <property type="entry name" value="Bact_Chemotaxis_MeTrfase"/>
</dbReference>
<feature type="active site" evidence="6">
    <location>
        <position position="6"/>
    </location>
</feature>
<feature type="domain" description="CheB-type methylesterase" evidence="9">
    <location>
        <begin position="1"/>
        <end position="176"/>
    </location>
</feature>
<evidence type="ECO:0000256" key="3">
    <source>
        <dbReference type="ARBA" id="ARBA00022603"/>
    </source>
</evidence>
<dbReference type="PRINTS" id="PR00996">
    <property type="entry name" value="CHERMTFRASE"/>
</dbReference>
<comment type="caution">
    <text evidence="11">The sequence shown here is derived from an EMBL/GenBank/DDBJ whole genome shotgun (WGS) entry which is preliminary data.</text>
</comment>
<name>A0A4Q7LS27_9BURK</name>
<evidence type="ECO:0000313" key="11">
    <source>
        <dbReference type="EMBL" id="RZS57102.1"/>
    </source>
</evidence>
<evidence type="ECO:0000313" key="12">
    <source>
        <dbReference type="Proteomes" id="UP000293433"/>
    </source>
</evidence>
<dbReference type="SUPFAM" id="SSF53335">
    <property type="entry name" value="S-adenosyl-L-methionine-dependent methyltransferases"/>
    <property type="match status" value="1"/>
</dbReference>
<evidence type="ECO:0000256" key="6">
    <source>
        <dbReference type="PROSITE-ProRule" id="PRU00050"/>
    </source>
</evidence>
<dbReference type="InterPro" id="IPR000673">
    <property type="entry name" value="Sig_transdc_resp-reg_Me-estase"/>
</dbReference>
<feature type="domain" description="CheR-type methyltransferase" evidence="10">
    <location>
        <begin position="196"/>
        <end position="461"/>
    </location>
</feature>
<dbReference type="Pfam" id="PF01339">
    <property type="entry name" value="CheB_methylest"/>
    <property type="match status" value="1"/>
</dbReference>
<dbReference type="SMART" id="SM00138">
    <property type="entry name" value="MeTrc"/>
    <property type="match status" value="1"/>
</dbReference>
<keyword evidence="6" id="KW-0145">Chemotaxis</keyword>
<dbReference type="PANTHER" id="PTHR24422">
    <property type="entry name" value="CHEMOTAXIS PROTEIN METHYLTRANSFERASE"/>
    <property type="match status" value="1"/>
</dbReference>
<dbReference type="Proteomes" id="UP000293433">
    <property type="component" value="Unassembled WGS sequence"/>
</dbReference>
<dbReference type="Pfam" id="PF01739">
    <property type="entry name" value="CheR"/>
    <property type="match status" value="1"/>
</dbReference>
<dbReference type="AlphaFoldDB" id="A0A4Q7LS27"/>
<dbReference type="InterPro" id="IPR035909">
    <property type="entry name" value="CheB_C"/>
</dbReference>
<evidence type="ECO:0000256" key="1">
    <source>
        <dbReference type="ARBA" id="ARBA00001541"/>
    </source>
</evidence>
<dbReference type="EMBL" id="SGWV01000008">
    <property type="protein sequence ID" value="RZS57102.1"/>
    <property type="molecule type" value="Genomic_DNA"/>
</dbReference>
<dbReference type="GO" id="GO:0005737">
    <property type="term" value="C:cytoplasm"/>
    <property type="evidence" value="ECO:0007669"/>
    <property type="project" value="InterPro"/>
</dbReference>
<dbReference type="SUPFAM" id="SSF55785">
    <property type="entry name" value="PYP-like sensor domain (PAS domain)"/>
    <property type="match status" value="1"/>
</dbReference>
<dbReference type="InterPro" id="IPR000780">
    <property type="entry name" value="CheR_MeTrfase"/>
</dbReference>
<dbReference type="InterPro" id="IPR029063">
    <property type="entry name" value="SAM-dependent_MTases_sf"/>
</dbReference>
<dbReference type="Pfam" id="PF13596">
    <property type="entry name" value="PAS_10"/>
    <property type="match status" value="1"/>
</dbReference>
<accession>A0A4Q7LS27</accession>
<dbReference type="CDD" id="cd16434">
    <property type="entry name" value="CheB-CheR_fusion"/>
    <property type="match status" value="1"/>
</dbReference>
<dbReference type="InterPro" id="IPR000700">
    <property type="entry name" value="PAS-assoc_C"/>
</dbReference>
<keyword evidence="12" id="KW-1185">Reference proteome</keyword>
<dbReference type="GO" id="GO:0006935">
    <property type="term" value="P:chemotaxis"/>
    <property type="evidence" value="ECO:0007669"/>
    <property type="project" value="UniProtKB-UniRule"/>
</dbReference>
<dbReference type="Gene3D" id="3.30.450.20">
    <property type="entry name" value="PAS domain"/>
    <property type="match status" value="1"/>
</dbReference>
<evidence type="ECO:0000259" key="10">
    <source>
        <dbReference type="PROSITE" id="PS50123"/>
    </source>
</evidence>
<organism evidence="11 12">
    <name type="scientific">Sphaerotilus mobilis</name>
    <dbReference type="NCBI Taxonomy" id="47994"/>
    <lineage>
        <taxon>Bacteria</taxon>
        <taxon>Pseudomonadati</taxon>
        <taxon>Pseudomonadota</taxon>
        <taxon>Betaproteobacteria</taxon>
        <taxon>Burkholderiales</taxon>
        <taxon>Sphaerotilaceae</taxon>
        <taxon>Sphaerotilus</taxon>
    </lineage>
</organism>
<sequence>MGVGASAGGLAALKALLQGVPPQSGLSFVIVQHLDPTRKAMLVELLQGATQMPVREATQDMPVQPDVVYVAPPNRELTFAQGKLQLSAPSQPRGLGLSIDIMLSSLARDSGVCAAGIVLSGMGNDGTLGLQAIKLQGGLTLVQQPETAAFDAMPRSAIAAGAADIVCPPEAMGQRLWDLREVPASGEPSVRDVAALDEVLDLLRQHCGRDLSQYKLSTLNRRVARRLAVHDLADLPAYATFVRHNPQELALLFQEMLIGVTSFFRDPTVWQELLDTVLPVLLTQSAHPGPVRAWVAGCSTGEEAYSLAMAFCEAVAAQPAGQARALQIFASDVNAEAIAVARRGRYPAAAVAELSPERRERFFAPEGHEVVIDKAIREMVLFAQHDVILDPPFTRLDLISCRNLLIYFDARLQRRLLPLFAYSLRPGGALMLGSSETVGSASRLFEPASARSRLFWRSTQSVLGSAIEFPTLKRTPSGPAYPEKTLLNPSLDAPLEALVSQLLLDGFSPPAVLVNAQGDILFISGSTGRYLEPASGKANWNLHVMARPGLRAQLATALRQVFVDGQPVTTPALRLKEDDTQAVVLRIQRVKTATVPQGLALVVFQDQPVTRKRRSAGLLADGASAAELARLQDEVHALRQEMVASAEELQATNEELQATNEELQSANEELTTSKEEAQSMNEELQTLNTELQSKLDDLALAQSDMQNLLNSTDIATLFLDGELNVRRYTEQITRLIHLRPGDIGRPLSDLATTLVYPELEDDARETLRSLHFIEKQVSTQSGQWYQVRIKPYRTLANLIQGVVITLIDITAAKELEARLRGG</sequence>
<protein>
    <recommendedName>
        <fullName evidence="2">protein-glutamate O-methyltransferase</fullName>
        <ecNumber evidence="2">2.1.1.80</ecNumber>
    </recommendedName>
</protein>
<evidence type="ECO:0000259" key="8">
    <source>
        <dbReference type="PROSITE" id="PS50113"/>
    </source>
</evidence>
<keyword evidence="6" id="KW-0378">Hydrolase</keyword>
<feature type="active site" evidence="6">
    <location>
        <position position="33"/>
    </location>
</feature>
<proteinExistence type="predicted"/>
<evidence type="ECO:0000256" key="7">
    <source>
        <dbReference type="SAM" id="Coils"/>
    </source>
</evidence>
<feature type="coiled-coil region" evidence="7">
    <location>
        <begin position="628"/>
        <end position="704"/>
    </location>
</feature>
<evidence type="ECO:0000256" key="5">
    <source>
        <dbReference type="ARBA" id="ARBA00022691"/>
    </source>
</evidence>
<comment type="catalytic activity">
    <reaction evidence="1">
        <text>L-glutamyl-[protein] + S-adenosyl-L-methionine = [protein]-L-glutamate 5-O-methyl ester + S-adenosyl-L-homocysteine</text>
        <dbReference type="Rhea" id="RHEA:24452"/>
        <dbReference type="Rhea" id="RHEA-COMP:10208"/>
        <dbReference type="Rhea" id="RHEA-COMP:10311"/>
        <dbReference type="ChEBI" id="CHEBI:29973"/>
        <dbReference type="ChEBI" id="CHEBI:57856"/>
        <dbReference type="ChEBI" id="CHEBI:59789"/>
        <dbReference type="ChEBI" id="CHEBI:82795"/>
        <dbReference type="EC" id="2.1.1.80"/>
    </reaction>
</comment>
<dbReference type="PROSITE" id="PS50123">
    <property type="entry name" value="CHER"/>
    <property type="match status" value="1"/>
</dbReference>
<evidence type="ECO:0000259" key="9">
    <source>
        <dbReference type="PROSITE" id="PS50122"/>
    </source>
</evidence>
<dbReference type="InterPro" id="IPR036804">
    <property type="entry name" value="CheR_N_sf"/>
</dbReference>
<keyword evidence="4" id="KW-0808">Transferase</keyword>
<dbReference type="SUPFAM" id="SSF52738">
    <property type="entry name" value="Methylesterase CheB, C-terminal domain"/>
    <property type="match status" value="1"/>
</dbReference>
<dbReference type="Pfam" id="PF03705">
    <property type="entry name" value="CheR_N"/>
    <property type="match status" value="1"/>
</dbReference>
<reference evidence="11 12" key="1">
    <citation type="submission" date="2019-02" db="EMBL/GenBank/DDBJ databases">
        <title>Genomic Encyclopedia of Type Strains, Phase IV (KMG-IV): sequencing the most valuable type-strain genomes for metagenomic binning, comparative biology and taxonomic classification.</title>
        <authorList>
            <person name="Goeker M."/>
        </authorList>
    </citation>
    <scope>NUCLEOTIDE SEQUENCE [LARGE SCALE GENOMIC DNA]</scope>
    <source>
        <strain evidence="11 12">DSM 10617</strain>
    </source>
</reference>
<dbReference type="GO" id="GO:0000156">
    <property type="term" value="F:phosphorelay response regulator activity"/>
    <property type="evidence" value="ECO:0007669"/>
    <property type="project" value="InterPro"/>
</dbReference>
<keyword evidence="7" id="KW-0175">Coiled coil</keyword>
<dbReference type="GO" id="GO:0008984">
    <property type="term" value="F:protein-glutamate methylesterase activity"/>
    <property type="evidence" value="ECO:0007669"/>
    <property type="project" value="InterPro"/>
</dbReference>
<dbReference type="GO" id="GO:0008983">
    <property type="term" value="F:protein-glutamate O-methyltransferase activity"/>
    <property type="evidence" value="ECO:0007669"/>
    <property type="project" value="UniProtKB-EC"/>
</dbReference>
<dbReference type="EC" id="2.1.1.80" evidence="2"/>
<evidence type="ECO:0000256" key="2">
    <source>
        <dbReference type="ARBA" id="ARBA00012534"/>
    </source>
</evidence>
<gene>
    <name evidence="11" type="ORF">EV685_1666</name>
</gene>
<dbReference type="PANTHER" id="PTHR24422:SF27">
    <property type="entry name" value="PROTEIN-GLUTAMATE O-METHYLTRANSFERASE"/>
    <property type="match status" value="1"/>
</dbReference>
<feature type="active site" evidence="6">
    <location>
        <position position="125"/>
    </location>
</feature>
<dbReference type="PROSITE" id="PS50113">
    <property type="entry name" value="PAC"/>
    <property type="match status" value="1"/>
</dbReference>
<feature type="domain" description="PAC" evidence="8">
    <location>
        <begin position="771"/>
        <end position="821"/>
    </location>
</feature>
<keyword evidence="5" id="KW-0949">S-adenosyl-L-methionine</keyword>
<dbReference type="InterPro" id="IPR035965">
    <property type="entry name" value="PAS-like_dom_sf"/>
</dbReference>